<feature type="domain" description="Aminoglycoside phosphotransferase" evidence="1">
    <location>
        <begin position="155"/>
        <end position="269"/>
    </location>
</feature>
<dbReference type="PANTHER" id="PTHR40086:SF1">
    <property type="entry name" value="CELL CYCLE REGULATOR CCRZ"/>
    <property type="match status" value="1"/>
</dbReference>
<comment type="caution">
    <text evidence="2">The sequence shown here is derived from an EMBL/GenBank/DDBJ whole genome shotgun (WGS) entry which is preliminary data.</text>
</comment>
<accession>A0A3N9TKM3</accession>
<dbReference type="InterPro" id="IPR011009">
    <property type="entry name" value="Kinase-like_dom_sf"/>
</dbReference>
<proteinExistence type="predicted"/>
<gene>
    <name evidence="2" type="ORF">EES38_01025</name>
</gene>
<keyword evidence="3" id="KW-1185">Reference proteome</keyword>
<name>A0A3N9TKM3_9VIBR</name>
<evidence type="ECO:0000313" key="3">
    <source>
        <dbReference type="Proteomes" id="UP000281112"/>
    </source>
</evidence>
<organism evidence="2 3">
    <name type="scientific">Vibrio viridaestus</name>
    <dbReference type="NCBI Taxonomy" id="2487322"/>
    <lineage>
        <taxon>Bacteria</taxon>
        <taxon>Pseudomonadati</taxon>
        <taxon>Pseudomonadota</taxon>
        <taxon>Gammaproteobacteria</taxon>
        <taxon>Vibrionales</taxon>
        <taxon>Vibrionaceae</taxon>
        <taxon>Vibrio</taxon>
    </lineage>
</organism>
<dbReference type="Proteomes" id="UP000281112">
    <property type="component" value="Unassembled WGS sequence"/>
</dbReference>
<evidence type="ECO:0000313" key="2">
    <source>
        <dbReference type="EMBL" id="RQW64661.1"/>
    </source>
</evidence>
<evidence type="ECO:0000259" key="1">
    <source>
        <dbReference type="Pfam" id="PF01636"/>
    </source>
</evidence>
<dbReference type="InterPro" id="IPR002575">
    <property type="entry name" value="Aminoglycoside_PTrfase"/>
</dbReference>
<dbReference type="PANTHER" id="PTHR40086">
    <property type="entry name" value="PHOSPHOTRANSFERASE YTMP-RELATED"/>
    <property type="match status" value="1"/>
</dbReference>
<dbReference type="OrthoDB" id="179763at2"/>
<reference evidence="2 3" key="1">
    <citation type="submission" date="2018-11" db="EMBL/GenBank/DDBJ databases">
        <title>Vibrio LJC006 sp. nov., isolated from seawater during the bloom of the enteromorpha.</title>
        <authorList>
            <person name="Liang J."/>
        </authorList>
    </citation>
    <scope>NUCLEOTIDE SEQUENCE [LARGE SCALE GENOMIC DNA]</scope>
    <source>
        <strain evidence="2 3">LJC006</strain>
    </source>
</reference>
<dbReference type="InterPro" id="IPR052077">
    <property type="entry name" value="CcrZ_PhaseVar_Mediator"/>
</dbReference>
<dbReference type="EMBL" id="RJVQ01000001">
    <property type="protein sequence ID" value="RQW64661.1"/>
    <property type="molecule type" value="Genomic_DNA"/>
</dbReference>
<sequence>MMTSTPVNEELLKTSVRQLSVINRFGSDKDKEQPADPFPAIAMPAHNGLDGLIRPVVSGSDSCLAKTYHHEALAPYSFANAVQAFTKAGQLGIGAKLIASDAATESLFLEYLNQGWETAVVTDFKDPNRLAKLVEVKKAWHIKGSSKLDLSAFDVFDAYQSVWNALPNPLPMPVNTDITMEKLAAIVGEIQQAFKVSGSDLAILHGENTMSNVLISDKDDIKLVDFDRTTISDPMWDIAAMSLEVCTDDDDRNQLLEMYFGATTPALLARLKLYSVVDDAVWAMWALLGETNPYRKGPELYKYAANRLVRIRHHLSSSDLSKLIKEM</sequence>
<dbReference type="RefSeq" id="WP_124935310.1">
    <property type="nucleotide sequence ID" value="NZ_RJVQ01000001.1"/>
</dbReference>
<dbReference type="AlphaFoldDB" id="A0A3N9TKM3"/>
<dbReference type="SUPFAM" id="SSF56112">
    <property type="entry name" value="Protein kinase-like (PK-like)"/>
    <property type="match status" value="1"/>
</dbReference>
<dbReference type="Gene3D" id="3.90.1200.10">
    <property type="match status" value="1"/>
</dbReference>
<protein>
    <recommendedName>
        <fullName evidence="1">Aminoglycoside phosphotransferase domain-containing protein</fullName>
    </recommendedName>
</protein>
<dbReference type="Pfam" id="PF01636">
    <property type="entry name" value="APH"/>
    <property type="match status" value="1"/>
</dbReference>